<evidence type="ECO:0000313" key="1">
    <source>
        <dbReference type="EMBL" id="TDQ41017.1"/>
    </source>
</evidence>
<dbReference type="AlphaFoldDB" id="A0A4V3D5R3"/>
<keyword evidence="2" id="KW-1185">Reference proteome</keyword>
<reference evidence="1 2" key="1">
    <citation type="submission" date="2019-03" db="EMBL/GenBank/DDBJ databases">
        <title>Genomic Encyclopedia of Type Strains, Phase IV (KMG-IV): sequencing the most valuable type-strain genomes for metagenomic binning, comparative biology and taxonomic classification.</title>
        <authorList>
            <person name="Goeker M."/>
        </authorList>
    </citation>
    <scope>NUCLEOTIDE SEQUENCE [LARGE SCALE GENOMIC DNA]</scope>
    <source>
        <strain evidence="1 2">DSM 28697</strain>
    </source>
</reference>
<evidence type="ECO:0000313" key="2">
    <source>
        <dbReference type="Proteomes" id="UP000295632"/>
    </source>
</evidence>
<sequence length="145" mass="17485">MKKRMERLWKTWWTLLLQFLVTGTIRKDLIVPSSFREACPMYGLGVFASFDRYKELLRRKKASRRKLFMKRDSQTLSLKHHHGDRPSSTIMIRMYHLFVERISYNLAHRYNKLRGVPNQKQVELHQRGPPRYSTTRPRFSKYALA</sequence>
<protein>
    <submittedName>
        <fullName evidence="1">Uncharacterized protein</fullName>
    </submittedName>
</protein>
<dbReference type="RefSeq" id="WP_133579625.1">
    <property type="nucleotide sequence ID" value="NZ_SNYJ01000004.1"/>
</dbReference>
<dbReference type="EMBL" id="SNYJ01000004">
    <property type="protein sequence ID" value="TDQ41017.1"/>
    <property type="molecule type" value="Genomic_DNA"/>
</dbReference>
<proteinExistence type="predicted"/>
<dbReference type="Proteomes" id="UP000295632">
    <property type="component" value="Unassembled WGS sequence"/>
</dbReference>
<comment type="caution">
    <text evidence="1">The sequence shown here is derived from an EMBL/GenBank/DDBJ whole genome shotgun (WGS) entry which is preliminary data.</text>
</comment>
<organism evidence="1 2">
    <name type="scientific">Aureibacillus halotolerans</name>
    <dbReference type="NCBI Taxonomy" id="1508390"/>
    <lineage>
        <taxon>Bacteria</taxon>
        <taxon>Bacillati</taxon>
        <taxon>Bacillota</taxon>
        <taxon>Bacilli</taxon>
        <taxon>Bacillales</taxon>
        <taxon>Bacillaceae</taxon>
        <taxon>Aureibacillus</taxon>
    </lineage>
</organism>
<gene>
    <name evidence="1" type="ORF">EV213_10414</name>
</gene>
<name>A0A4V3D5R3_9BACI</name>
<accession>A0A4V3D5R3</accession>